<reference evidence="2" key="1">
    <citation type="journal article" date="2013" name="Genome">
        <title>Draft Genome Sequences of Porphyromonas crevioricanis JCM 15906T and Porphyromonas cansulci JCM 13913T Isolated from a Canine Oral Cavity.</title>
        <authorList>
            <person name="Sakamoto M."/>
            <person name="Tanaka N."/>
            <person name="Shiwa Y."/>
            <person name="Yoshikawa H."/>
            <person name="Ohkuma M."/>
        </authorList>
    </citation>
    <scope>NUCLEOTIDE SEQUENCE [LARGE SCALE GENOMIC DNA]</scope>
    <source>
        <strain evidence="2">JCM 15906</strain>
    </source>
</reference>
<sequence>MADCDLFEFDLDSFFGIEVVVLPNDFIRMNRIQICYSKSLGHFFRFCFGQISVWAILLFSLIGPISCRDDFERISHSAQDQPSFSADTVLLDTLFSRLSSATHELKIYNRNKSSIRLDRIALESGNRGYRINVDGRSGDSFPSMIILPGDSMYVFVEATFPEGEDDLPGEITDKLLVECRGVQSSVLLRGFRLNADRVGALIIERDTTLSLKGPLLVRDSIVVASQATLTIQGGGRLCFYPKAYMGIHGRLIAEGQRTTPIRMEGERQDRLLEDLPYPLVPGQWGGVYFGKSSHGNRMTYCELRNAVNGIVFDGVRSPEEMILTMENSLVSNIKGYGLVAEGGRLELSNSEISNTLNTSLLLNGSSCLIRSCSFVNFYPWDNRGGPTILYTDVISHDEAGNPIEKPLPTPGSSFEMISSVVDGSRATRVSPGSIPNDNMGELILRLVDSTALGQSIHISHSFLRIPEAYHVNSAMKDCLLPKDDKPADLKKDRYYLSLGYDNKPVPERNFRYDFRPLPTAPFVGKGMFLDTWPVDRTGVARSGSPTAGCYEPVQSAEK</sequence>
<name>T1DRI9_9PORP</name>
<accession>T1DRI9</accession>
<dbReference type="AlphaFoldDB" id="T1DRI9"/>
<comment type="caution">
    <text evidence="1">The sequence shown here is derived from an EMBL/GenBank/DDBJ whole genome shotgun (WGS) entry which is preliminary data.</text>
</comment>
<evidence type="ECO:0008006" key="3">
    <source>
        <dbReference type="Google" id="ProtNLM"/>
    </source>
</evidence>
<dbReference type="SUPFAM" id="SSF51126">
    <property type="entry name" value="Pectin lyase-like"/>
    <property type="match status" value="1"/>
</dbReference>
<evidence type="ECO:0000313" key="2">
    <source>
        <dbReference type="Proteomes" id="UP000018031"/>
    </source>
</evidence>
<evidence type="ECO:0000313" key="1">
    <source>
        <dbReference type="EMBL" id="GAD05280.1"/>
    </source>
</evidence>
<dbReference type="Proteomes" id="UP000018031">
    <property type="component" value="Unassembled WGS sequence"/>
</dbReference>
<gene>
    <name evidence="1" type="ORF">PORCRE_980</name>
</gene>
<reference evidence="1 2" key="2">
    <citation type="journal article" date="2013" name="Genome Announc.">
        <title>Draft Genome Sequences of Porphyromonas crevioricanis JCM 15906T and Porphyromonas cansulci JCM 13913T Isolated from a Canine Oral Cavity.</title>
        <authorList>
            <person name="Sakamoto M."/>
            <person name="Tanaka N."/>
            <person name="Shiwa Y."/>
            <person name="Yoshikawa H."/>
            <person name="Ohkuma M."/>
        </authorList>
    </citation>
    <scope>NUCLEOTIDE SEQUENCE [LARGE SCALE GENOMIC DNA]</scope>
    <source>
        <strain evidence="1 2">JCM 15906</strain>
    </source>
</reference>
<organism evidence="1 2">
    <name type="scientific">Porphyromonas crevioricanis JCM 15906</name>
    <dbReference type="NCBI Taxonomy" id="1305617"/>
    <lineage>
        <taxon>Bacteria</taxon>
        <taxon>Pseudomonadati</taxon>
        <taxon>Bacteroidota</taxon>
        <taxon>Bacteroidia</taxon>
        <taxon>Bacteroidales</taxon>
        <taxon>Porphyromonadaceae</taxon>
        <taxon>Porphyromonas</taxon>
    </lineage>
</organism>
<protein>
    <recommendedName>
        <fullName evidence="3">Right handed beta helix domain-containing protein</fullName>
    </recommendedName>
</protein>
<dbReference type="InterPro" id="IPR011050">
    <property type="entry name" value="Pectin_lyase_fold/virulence"/>
</dbReference>
<proteinExistence type="predicted"/>
<dbReference type="EMBL" id="BAOU01000024">
    <property type="protein sequence ID" value="GAD05280.1"/>
    <property type="molecule type" value="Genomic_DNA"/>
</dbReference>